<protein>
    <submittedName>
        <fullName evidence="2">Uncharacterized protein</fullName>
    </submittedName>
</protein>
<gene>
    <name evidence="2" type="ORF">AVEN_2742_1</name>
</gene>
<accession>A0A4Y2GJW4</accession>
<dbReference type="EMBL" id="BGPR01178285">
    <property type="protein sequence ID" value="GBM54132.1"/>
    <property type="molecule type" value="Genomic_DNA"/>
</dbReference>
<evidence type="ECO:0000313" key="2">
    <source>
        <dbReference type="EMBL" id="GBM54132.1"/>
    </source>
</evidence>
<organism evidence="2 3">
    <name type="scientific">Araneus ventricosus</name>
    <name type="common">Orbweaver spider</name>
    <name type="synonym">Epeira ventricosa</name>
    <dbReference type="NCBI Taxonomy" id="182803"/>
    <lineage>
        <taxon>Eukaryota</taxon>
        <taxon>Metazoa</taxon>
        <taxon>Ecdysozoa</taxon>
        <taxon>Arthropoda</taxon>
        <taxon>Chelicerata</taxon>
        <taxon>Arachnida</taxon>
        <taxon>Araneae</taxon>
        <taxon>Araneomorphae</taxon>
        <taxon>Entelegynae</taxon>
        <taxon>Araneoidea</taxon>
        <taxon>Araneidae</taxon>
        <taxon>Araneus</taxon>
    </lineage>
</organism>
<sequence>MPSLQSSERTQNRAGKKSVTGDWSTSTEKLSDRTPRFPCDILFGRL</sequence>
<evidence type="ECO:0000256" key="1">
    <source>
        <dbReference type="SAM" id="MobiDB-lite"/>
    </source>
</evidence>
<feature type="non-terminal residue" evidence="2">
    <location>
        <position position="46"/>
    </location>
</feature>
<feature type="region of interest" description="Disordered" evidence="1">
    <location>
        <begin position="1"/>
        <end position="36"/>
    </location>
</feature>
<comment type="caution">
    <text evidence="2">The sequence shown here is derived from an EMBL/GenBank/DDBJ whole genome shotgun (WGS) entry which is preliminary data.</text>
</comment>
<proteinExistence type="predicted"/>
<dbReference type="AlphaFoldDB" id="A0A4Y2GJW4"/>
<feature type="compositionally biased region" description="Polar residues" evidence="1">
    <location>
        <begin position="1"/>
        <end position="13"/>
    </location>
</feature>
<keyword evidence="3" id="KW-1185">Reference proteome</keyword>
<reference evidence="2 3" key="1">
    <citation type="journal article" date="2019" name="Sci. Rep.">
        <title>Orb-weaving spider Araneus ventricosus genome elucidates the spidroin gene catalogue.</title>
        <authorList>
            <person name="Kono N."/>
            <person name="Nakamura H."/>
            <person name="Ohtoshi R."/>
            <person name="Moran D.A.P."/>
            <person name="Shinohara A."/>
            <person name="Yoshida Y."/>
            <person name="Fujiwara M."/>
            <person name="Mori M."/>
            <person name="Tomita M."/>
            <person name="Arakawa K."/>
        </authorList>
    </citation>
    <scope>NUCLEOTIDE SEQUENCE [LARGE SCALE GENOMIC DNA]</scope>
</reference>
<name>A0A4Y2GJW4_ARAVE</name>
<dbReference type="Proteomes" id="UP000499080">
    <property type="component" value="Unassembled WGS sequence"/>
</dbReference>
<evidence type="ECO:0000313" key="3">
    <source>
        <dbReference type="Proteomes" id="UP000499080"/>
    </source>
</evidence>